<keyword evidence="2" id="KW-0865">Zymogen</keyword>
<dbReference type="Pfam" id="PF00656">
    <property type="entry name" value="Peptidase_C14"/>
    <property type="match status" value="1"/>
</dbReference>
<dbReference type="GO" id="GO:0004197">
    <property type="term" value="F:cysteine-type endopeptidase activity"/>
    <property type="evidence" value="ECO:0007669"/>
    <property type="project" value="Ensembl"/>
</dbReference>
<dbReference type="GO" id="GO:0001778">
    <property type="term" value="P:plasma membrane repair"/>
    <property type="evidence" value="ECO:0007669"/>
    <property type="project" value="Ensembl"/>
</dbReference>
<dbReference type="GO" id="GO:0043525">
    <property type="term" value="P:positive regulation of neuron apoptotic process"/>
    <property type="evidence" value="ECO:0007669"/>
    <property type="project" value="TreeGrafter"/>
</dbReference>
<sequence>MADDQEYVGEQGAGEFARTDSVDAKPDRTSFMSILLKKKNDSIRSAGGTENEVPTYKYNMNFEKVGKCIIINNKNFEPVTGMGVRNGTDRDADALFRCFRNLGFDVVVYNDCTCAKMQDLLKQGYYSWRNPGRGSWFVQALCSILEEHGKDLEIMQILTRVNYRVARHFESQSDDPRLNEKKQIPCVVSMLTKELHFRK</sequence>
<dbReference type="GO" id="GO:0005886">
    <property type="term" value="C:plasma membrane"/>
    <property type="evidence" value="ECO:0007669"/>
    <property type="project" value="Ensembl"/>
</dbReference>
<evidence type="ECO:0000259" key="5">
    <source>
        <dbReference type="PROSITE" id="PS50207"/>
    </source>
</evidence>
<evidence type="ECO:0000256" key="4">
    <source>
        <dbReference type="SAM" id="MobiDB-lite"/>
    </source>
</evidence>
<dbReference type="GO" id="GO:0005654">
    <property type="term" value="C:nucleoplasm"/>
    <property type="evidence" value="ECO:0007669"/>
    <property type="project" value="Ensembl"/>
</dbReference>
<dbReference type="PANTHER" id="PTHR10454:SF31">
    <property type="entry name" value="CASPASE-7"/>
    <property type="match status" value="1"/>
</dbReference>
<evidence type="ECO:0000256" key="2">
    <source>
        <dbReference type="ARBA" id="ARBA00023145"/>
    </source>
</evidence>
<dbReference type="InterPro" id="IPR029030">
    <property type="entry name" value="Caspase-like_dom_sf"/>
</dbReference>
<dbReference type="GO" id="GO:0043123">
    <property type="term" value="P:positive regulation of canonical NF-kappaB signal transduction"/>
    <property type="evidence" value="ECO:0007669"/>
    <property type="project" value="Ensembl"/>
</dbReference>
<dbReference type="GO" id="GO:0000122">
    <property type="term" value="P:negative regulation of transcription by RNA polymerase II"/>
    <property type="evidence" value="ECO:0007669"/>
    <property type="project" value="Ensembl"/>
</dbReference>
<dbReference type="PRINTS" id="PR00376">
    <property type="entry name" value="IL1BCENZYME"/>
</dbReference>
<name>H0V5J2_CAVPO</name>
<dbReference type="InterPro" id="IPR001309">
    <property type="entry name" value="Pept_C14_p20"/>
</dbReference>
<dbReference type="InParanoid" id="H0V5J2"/>
<evidence type="ECO:0000256" key="1">
    <source>
        <dbReference type="ARBA" id="ARBA00010134"/>
    </source>
</evidence>
<accession>H0V5J2</accession>
<dbReference type="VEuPathDB" id="HostDB:ENSCPOG00000005469"/>
<reference evidence="7" key="3">
    <citation type="submission" date="2025-09" db="UniProtKB">
        <authorList>
            <consortium name="Ensembl"/>
        </authorList>
    </citation>
    <scope>IDENTIFICATION</scope>
    <source>
        <strain evidence="7">2N</strain>
    </source>
</reference>
<gene>
    <name evidence="7" type="primary">CASP7</name>
</gene>
<dbReference type="Gene3D" id="3.40.50.1460">
    <property type="match status" value="1"/>
</dbReference>
<feature type="domain" description="Caspase family p10" evidence="5">
    <location>
        <begin position="124"/>
        <end position="199"/>
    </location>
</feature>
<feature type="domain" description="Caspase family p20" evidence="6">
    <location>
        <begin position="64"/>
        <end position="149"/>
    </location>
</feature>
<evidence type="ECO:0000313" key="7">
    <source>
        <dbReference type="Ensembl" id="ENSCPOP00000004925.3"/>
    </source>
</evidence>
<dbReference type="InterPro" id="IPR002398">
    <property type="entry name" value="Pept_C14"/>
</dbReference>
<dbReference type="GO" id="GO:0070212">
    <property type="term" value="P:protein poly-ADP-ribosylation"/>
    <property type="evidence" value="ECO:0007669"/>
    <property type="project" value="Ensembl"/>
</dbReference>
<dbReference type="PANTHER" id="PTHR10454">
    <property type="entry name" value="CASPASE"/>
    <property type="match status" value="1"/>
</dbReference>
<dbReference type="Gene3D" id="3.30.70.1470">
    <property type="entry name" value="Caspase-like"/>
    <property type="match status" value="1"/>
</dbReference>
<dbReference type="STRING" id="10141.ENSCPOP00000004925"/>
<dbReference type="GeneTree" id="ENSGT00940000153232"/>
<dbReference type="InterPro" id="IPR011600">
    <property type="entry name" value="Pept_C14_caspase"/>
</dbReference>
<dbReference type="EMBL" id="AAKN02016356">
    <property type="status" value="NOT_ANNOTATED_CDS"/>
    <property type="molecule type" value="Genomic_DNA"/>
</dbReference>
<reference evidence="8" key="1">
    <citation type="journal article" date="2011" name="Nature">
        <title>A high-resolution map of human evolutionary constraint using 29 mammals.</title>
        <authorList>
            <person name="Lindblad-Toh K."/>
            <person name="Garber M."/>
            <person name="Zuk O."/>
            <person name="Lin M.F."/>
            <person name="Parker B.J."/>
            <person name="Washietl S."/>
            <person name="Kheradpour P."/>
            <person name="Ernst J."/>
            <person name="Jordan G."/>
            <person name="Mauceli E."/>
            <person name="Ward L.D."/>
            <person name="Lowe C.B."/>
            <person name="Holloway A.K."/>
            <person name="Clamp M."/>
            <person name="Gnerre S."/>
            <person name="Alfoldi J."/>
            <person name="Beal K."/>
            <person name="Chang J."/>
            <person name="Clawson H."/>
            <person name="Cuff J."/>
            <person name="Di Palma F."/>
            <person name="Fitzgerald S."/>
            <person name="Flicek P."/>
            <person name="Guttman M."/>
            <person name="Hubisz M.J."/>
            <person name="Jaffe D.B."/>
            <person name="Jungreis I."/>
            <person name="Kent W.J."/>
            <person name="Kostka D."/>
            <person name="Lara M."/>
            <person name="Martins A.L."/>
            <person name="Massingham T."/>
            <person name="Moltke I."/>
            <person name="Raney B.J."/>
            <person name="Rasmussen M.D."/>
            <person name="Robinson J."/>
            <person name="Stark A."/>
            <person name="Vilella A.J."/>
            <person name="Wen J."/>
            <person name="Xie X."/>
            <person name="Zody M.C."/>
            <person name="Baldwin J."/>
            <person name="Bloom T."/>
            <person name="Chin C.W."/>
            <person name="Heiman D."/>
            <person name="Nicol R."/>
            <person name="Nusbaum C."/>
            <person name="Young S."/>
            <person name="Wilkinson J."/>
            <person name="Worley K.C."/>
            <person name="Kovar C.L."/>
            <person name="Muzny D.M."/>
            <person name="Gibbs R.A."/>
            <person name="Cree A."/>
            <person name="Dihn H.H."/>
            <person name="Fowler G."/>
            <person name="Jhangiani S."/>
            <person name="Joshi V."/>
            <person name="Lee S."/>
            <person name="Lewis L.R."/>
            <person name="Nazareth L.V."/>
            <person name="Okwuonu G."/>
            <person name="Santibanez J."/>
            <person name="Warren W.C."/>
            <person name="Mardis E.R."/>
            <person name="Weinstock G.M."/>
            <person name="Wilson R.K."/>
            <person name="Delehaunty K."/>
            <person name="Dooling D."/>
            <person name="Fronik C."/>
            <person name="Fulton L."/>
            <person name="Fulton B."/>
            <person name="Graves T."/>
            <person name="Minx P."/>
            <person name="Sodergren E."/>
            <person name="Birney E."/>
            <person name="Margulies E.H."/>
            <person name="Herrero J."/>
            <person name="Green E.D."/>
            <person name="Haussler D."/>
            <person name="Siepel A."/>
            <person name="Goldman N."/>
            <person name="Pollard K.S."/>
            <person name="Pedersen J.S."/>
            <person name="Lander E.S."/>
            <person name="Kellis M."/>
        </authorList>
    </citation>
    <scope>NUCLEOTIDE SEQUENCE [LARGE SCALE GENOMIC DNA]</scope>
    <source>
        <strain evidence="8">2N</strain>
    </source>
</reference>
<dbReference type="HOGENOM" id="CLU_1953614_0_0_1"/>
<proteinExistence type="inferred from homology"/>
<dbReference type="AlphaFoldDB" id="H0V5J2"/>
<dbReference type="InterPro" id="IPR015917">
    <property type="entry name" value="Pept_C14A"/>
</dbReference>
<dbReference type="GO" id="GO:0003723">
    <property type="term" value="F:RNA binding"/>
    <property type="evidence" value="ECO:0007669"/>
    <property type="project" value="Ensembl"/>
</dbReference>
<dbReference type="SMART" id="SM00115">
    <property type="entry name" value="CASc"/>
    <property type="match status" value="1"/>
</dbReference>
<reference evidence="7" key="2">
    <citation type="submission" date="2025-08" db="UniProtKB">
        <authorList>
            <consortium name="Ensembl"/>
        </authorList>
    </citation>
    <scope>IDENTIFICATION</scope>
    <source>
        <strain evidence="7">2N</strain>
    </source>
</reference>
<dbReference type="GO" id="GO:0097194">
    <property type="term" value="P:execution phase of apoptosis"/>
    <property type="evidence" value="ECO:0007669"/>
    <property type="project" value="Ensembl"/>
</dbReference>
<feature type="region of interest" description="Disordered" evidence="4">
    <location>
        <begin position="1"/>
        <end position="21"/>
    </location>
</feature>
<dbReference type="SUPFAM" id="SSF52129">
    <property type="entry name" value="Caspase-like"/>
    <property type="match status" value="1"/>
</dbReference>
<dbReference type="PROSITE" id="PS50208">
    <property type="entry name" value="CASPASE_P20"/>
    <property type="match status" value="1"/>
</dbReference>
<protein>
    <submittedName>
        <fullName evidence="7">Caspase 7</fullName>
    </submittedName>
</protein>
<dbReference type="GO" id="GO:0051604">
    <property type="term" value="P:protein maturation"/>
    <property type="evidence" value="ECO:0007669"/>
    <property type="project" value="Ensembl"/>
</dbReference>
<dbReference type="GO" id="GO:0070269">
    <property type="term" value="P:pyroptotic inflammatory response"/>
    <property type="evidence" value="ECO:0007669"/>
    <property type="project" value="Ensembl"/>
</dbReference>
<dbReference type="GO" id="GO:0005829">
    <property type="term" value="C:cytosol"/>
    <property type="evidence" value="ECO:0007669"/>
    <property type="project" value="Ensembl"/>
</dbReference>
<dbReference type="eggNOG" id="KOG3573">
    <property type="taxonomic scope" value="Eukaryota"/>
</dbReference>
<dbReference type="GO" id="GO:0001650">
    <property type="term" value="C:fibrillar center"/>
    <property type="evidence" value="ECO:0007669"/>
    <property type="project" value="Ensembl"/>
</dbReference>
<evidence type="ECO:0000256" key="3">
    <source>
        <dbReference type="RuleBase" id="RU003971"/>
    </source>
</evidence>
<evidence type="ECO:0000259" key="6">
    <source>
        <dbReference type="PROSITE" id="PS50208"/>
    </source>
</evidence>
<dbReference type="GO" id="GO:0030163">
    <property type="term" value="P:protein catabolic process"/>
    <property type="evidence" value="ECO:0007669"/>
    <property type="project" value="Ensembl"/>
</dbReference>
<comment type="similarity">
    <text evidence="1 3">Belongs to the peptidase C14A family.</text>
</comment>
<dbReference type="GO" id="GO:0006508">
    <property type="term" value="P:proteolysis"/>
    <property type="evidence" value="ECO:0007669"/>
    <property type="project" value="Ensembl"/>
</dbReference>
<dbReference type="Bgee" id="ENSCPOG00000005469">
    <property type="expression patterns" value="Expressed in liver and 12 other cell types or tissues"/>
</dbReference>
<dbReference type="Proteomes" id="UP000005447">
    <property type="component" value="Unassembled WGS sequence"/>
</dbReference>
<dbReference type="EMBL" id="AAKN02016357">
    <property type="status" value="NOT_ANNOTATED_CDS"/>
    <property type="molecule type" value="Genomic_DNA"/>
</dbReference>
<dbReference type="GO" id="GO:0046513">
    <property type="term" value="P:ceramide biosynthetic process"/>
    <property type="evidence" value="ECO:0007669"/>
    <property type="project" value="Ensembl"/>
</dbReference>
<dbReference type="GO" id="GO:0071222">
    <property type="term" value="P:cellular response to lipopolysaccharide"/>
    <property type="evidence" value="ECO:0007669"/>
    <property type="project" value="Ensembl"/>
</dbReference>
<dbReference type="PROSITE" id="PS50207">
    <property type="entry name" value="CASPASE_P10"/>
    <property type="match status" value="1"/>
</dbReference>
<evidence type="ECO:0000313" key="8">
    <source>
        <dbReference type="Proteomes" id="UP000005447"/>
    </source>
</evidence>
<dbReference type="InterPro" id="IPR002138">
    <property type="entry name" value="Pept_C14_p10"/>
</dbReference>
<dbReference type="FunCoup" id="H0V5J2">
    <property type="interactions" value="1425"/>
</dbReference>
<dbReference type="GO" id="GO:0072734">
    <property type="term" value="P:cellular response to staurosporine"/>
    <property type="evidence" value="ECO:0007669"/>
    <property type="project" value="Ensembl"/>
</dbReference>
<keyword evidence="8" id="KW-1185">Reference proteome</keyword>
<organism evidence="7 8">
    <name type="scientific">Cavia porcellus</name>
    <name type="common">Guinea pig</name>
    <dbReference type="NCBI Taxonomy" id="10141"/>
    <lineage>
        <taxon>Eukaryota</taxon>
        <taxon>Metazoa</taxon>
        <taxon>Chordata</taxon>
        <taxon>Craniata</taxon>
        <taxon>Vertebrata</taxon>
        <taxon>Euteleostomi</taxon>
        <taxon>Mammalia</taxon>
        <taxon>Eutheria</taxon>
        <taxon>Euarchontoglires</taxon>
        <taxon>Glires</taxon>
        <taxon>Rodentia</taxon>
        <taxon>Hystricomorpha</taxon>
        <taxon>Caviidae</taxon>
        <taxon>Cavia</taxon>
    </lineage>
</organism>
<dbReference type="OMA" id="LLKIHEX"/>
<dbReference type="Ensembl" id="ENSCPOT00000005528.3">
    <property type="protein sequence ID" value="ENSCPOP00000004925.3"/>
    <property type="gene ID" value="ENSCPOG00000005469.4"/>
</dbReference>